<dbReference type="OrthoDB" id="2374895at2759"/>
<feature type="compositionally biased region" description="Acidic residues" evidence="1">
    <location>
        <begin position="45"/>
        <end position="55"/>
    </location>
</feature>
<proteinExistence type="predicted"/>
<dbReference type="Proteomes" id="UP000612746">
    <property type="component" value="Unassembled WGS sequence"/>
</dbReference>
<feature type="region of interest" description="Disordered" evidence="1">
    <location>
        <begin position="36"/>
        <end position="86"/>
    </location>
</feature>
<organism evidence="2 3">
    <name type="scientific">Umbelopsis vinacea</name>
    <dbReference type="NCBI Taxonomy" id="44442"/>
    <lineage>
        <taxon>Eukaryota</taxon>
        <taxon>Fungi</taxon>
        <taxon>Fungi incertae sedis</taxon>
        <taxon>Mucoromycota</taxon>
        <taxon>Mucoromycotina</taxon>
        <taxon>Umbelopsidomycetes</taxon>
        <taxon>Umbelopsidales</taxon>
        <taxon>Umbelopsidaceae</taxon>
        <taxon>Umbelopsis</taxon>
    </lineage>
</organism>
<dbReference type="EMBL" id="JAEPRA010000007">
    <property type="protein sequence ID" value="KAG2182907.1"/>
    <property type="molecule type" value="Genomic_DNA"/>
</dbReference>
<accession>A0A8H7PYT1</accession>
<dbReference type="AlphaFoldDB" id="A0A8H7PYT1"/>
<evidence type="ECO:0000313" key="2">
    <source>
        <dbReference type="EMBL" id="KAG2182907.1"/>
    </source>
</evidence>
<evidence type="ECO:0000256" key="1">
    <source>
        <dbReference type="SAM" id="MobiDB-lite"/>
    </source>
</evidence>
<reference evidence="2" key="1">
    <citation type="submission" date="2020-12" db="EMBL/GenBank/DDBJ databases">
        <title>Metabolic potential, ecology and presence of endohyphal bacteria is reflected in genomic diversity of Mucoromycotina.</title>
        <authorList>
            <person name="Muszewska A."/>
            <person name="Okrasinska A."/>
            <person name="Steczkiewicz K."/>
            <person name="Drgas O."/>
            <person name="Orlowska M."/>
            <person name="Perlinska-Lenart U."/>
            <person name="Aleksandrzak-Piekarczyk T."/>
            <person name="Szatraj K."/>
            <person name="Zielenkiewicz U."/>
            <person name="Pilsyk S."/>
            <person name="Malc E."/>
            <person name="Mieczkowski P."/>
            <person name="Kruszewska J.S."/>
            <person name="Biernat P."/>
            <person name="Pawlowska J."/>
        </authorList>
    </citation>
    <scope>NUCLEOTIDE SEQUENCE</scope>
    <source>
        <strain evidence="2">WA0000051536</strain>
    </source>
</reference>
<evidence type="ECO:0000313" key="3">
    <source>
        <dbReference type="Proteomes" id="UP000612746"/>
    </source>
</evidence>
<name>A0A8H7PYT1_9FUNG</name>
<protein>
    <submittedName>
        <fullName evidence="2">Uncharacterized protein</fullName>
    </submittedName>
</protein>
<gene>
    <name evidence="2" type="ORF">INT44_005888</name>
</gene>
<comment type="caution">
    <text evidence="2">The sequence shown here is derived from an EMBL/GenBank/DDBJ whole genome shotgun (WGS) entry which is preliminary data.</text>
</comment>
<sequence>MRFDSTDDFSYYTPSRSEYLASKFSTPTYEYSEWRTISSGTTEDGFSDDASESTDMESHSLESANFMPALSPPPTLPRKPATISIPRSSVLSDRRAKCRMSFGLSSDEEDEQEDDCSTLSDVAMWDGDRLQFDEQQEEIAYCRDRIARMTKNTQVIIIITNMRST</sequence>
<keyword evidence="3" id="KW-1185">Reference proteome</keyword>